<proteinExistence type="predicted"/>
<dbReference type="RefSeq" id="WP_014804522.1">
    <property type="nucleotide sequence ID" value="NC_018020.1"/>
</dbReference>
<accession>I4B9R9</accession>
<dbReference type="Proteomes" id="UP000006048">
    <property type="component" value="Chromosome"/>
</dbReference>
<name>I4B9R9_TURPD</name>
<dbReference type="AlphaFoldDB" id="I4B9R9"/>
<keyword evidence="2" id="KW-1185">Reference proteome</keyword>
<reference evidence="1 2" key="1">
    <citation type="submission" date="2012-06" db="EMBL/GenBank/DDBJ databases">
        <title>The complete chromosome of genome of Turneriella parva DSM 21527.</title>
        <authorList>
            <consortium name="US DOE Joint Genome Institute (JGI-PGF)"/>
            <person name="Lucas S."/>
            <person name="Han J."/>
            <person name="Lapidus A."/>
            <person name="Bruce D."/>
            <person name="Goodwin L."/>
            <person name="Pitluck S."/>
            <person name="Peters L."/>
            <person name="Kyrpides N."/>
            <person name="Mavromatis K."/>
            <person name="Ivanova N."/>
            <person name="Mikhailova N."/>
            <person name="Chertkov O."/>
            <person name="Detter J.C."/>
            <person name="Tapia R."/>
            <person name="Han C."/>
            <person name="Land M."/>
            <person name="Hauser L."/>
            <person name="Markowitz V."/>
            <person name="Cheng J.-F."/>
            <person name="Hugenholtz P."/>
            <person name="Woyke T."/>
            <person name="Wu D."/>
            <person name="Gronow S."/>
            <person name="Wellnitz S."/>
            <person name="Brambilla E."/>
            <person name="Klenk H.-P."/>
            <person name="Eisen J.A."/>
        </authorList>
    </citation>
    <scope>NUCLEOTIDE SEQUENCE [LARGE SCALE GENOMIC DNA]</scope>
    <source>
        <strain evidence="2">ATCC BAA-1111 / DSM 21527 / NCTC 11395 / H</strain>
    </source>
</reference>
<sequence length="200" mass="22059">MRYKLLILTSLMVGISAKCTSFTEKKQAANASADQQATAQNLPLIYDIARLNIDSAGGVGLTVQIRNTSTKAMKYLIFVLSPYNAVGDRVASEIGNKVQARLSFTGPIPSVRNVDQQDAAAYNELDRQNNGAFSTIWYNSTIRCVKVERIEITYMDGSQLTIKNKADLVKMNQTYSEALKLSGEDSLFGKEWVASKVCEK</sequence>
<evidence type="ECO:0000313" key="1">
    <source>
        <dbReference type="EMBL" id="AFM14026.1"/>
    </source>
</evidence>
<evidence type="ECO:0000313" key="2">
    <source>
        <dbReference type="Proteomes" id="UP000006048"/>
    </source>
</evidence>
<gene>
    <name evidence="1" type="ordered locus">Turpa_3388</name>
</gene>
<dbReference type="STRING" id="869212.Turpa_3388"/>
<dbReference type="HOGENOM" id="CLU_1365735_0_0_12"/>
<dbReference type="KEGG" id="tpx:Turpa_3388"/>
<dbReference type="EMBL" id="CP002959">
    <property type="protein sequence ID" value="AFM14026.1"/>
    <property type="molecule type" value="Genomic_DNA"/>
</dbReference>
<protein>
    <submittedName>
        <fullName evidence="1">Uncharacterized protein</fullName>
    </submittedName>
</protein>
<organism evidence="1 2">
    <name type="scientific">Turneriella parva (strain ATCC BAA-1111 / DSM 21527 / NCTC 11395 / H)</name>
    <name type="common">Leptospira parva</name>
    <dbReference type="NCBI Taxonomy" id="869212"/>
    <lineage>
        <taxon>Bacteria</taxon>
        <taxon>Pseudomonadati</taxon>
        <taxon>Spirochaetota</taxon>
        <taxon>Spirochaetia</taxon>
        <taxon>Leptospirales</taxon>
        <taxon>Leptospiraceae</taxon>
        <taxon>Turneriella</taxon>
    </lineage>
</organism>
<dbReference type="OrthoDB" id="1095452at2"/>